<keyword evidence="11" id="KW-0234">DNA repair</keyword>
<evidence type="ECO:0000313" key="14">
    <source>
        <dbReference type="EMBL" id="CBH74925.1"/>
    </source>
</evidence>
<dbReference type="Pfam" id="PF00533">
    <property type="entry name" value="BRCT"/>
    <property type="match status" value="1"/>
</dbReference>
<dbReference type="PROSITE" id="PS50172">
    <property type="entry name" value="BRCT"/>
    <property type="match status" value="1"/>
</dbReference>
<dbReference type="HAMAP" id="MF_01588">
    <property type="entry name" value="DNA_ligase_A"/>
    <property type="match status" value="1"/>
</dbReference>
<dbReference type="InterPro" id="IPR013839">
    <property type="entry name" value="DNAligase_adenylation"/>
</dbReference>
<dbReference type="PROSITE" id="PS01055">
    <property type="entry name" value="DNA_LIGASE_N1"/>
    <property type="match status" value="1"/>
</dbReference>
<evidence type="ECO:0000256" key="4">
    <source>
        <dbReference type="ARBA" id="ARBA00022598"/>
    </source>
</evidence>
<dbReference type="Pfam" id="PF12826">
    <property type="entry name" value="HHH_2"/>
    <property type="match status" value="1"/>
</dbReference>
<comment type="caution">
    <text evidence="14">The sequence shown here is derived from an EMBL/GenBank/DDBJ whole genome shotgun (WGS) entry which is preliminary data.</text>
</comment>
<dbReference type="FunFam" id="1.10.150.20:FF:000006">
    <property type="entry name" value="DNA ligase"/>
    <property type="match status" value="1"/>
</dbReference>
<dbReference type="FunFam" id="1.10.150.20:FF:000007">
    <property type="entry name" value="DNA ligase"/>
    <property type="match status" value="1"/>
</dbReference>
<dbReference type="InterPro" id="IPR004150">
    <property type="entry name" value="NAD_DNA_ligase_OB"/>
</dbReference>
<dbReference type="AlphaFoldDB" id="E6PEP0"/>
<comment type="function">
    <text evidence="2">DNA ligase that catalyzes the formation of phosphodiester linkages between 5'-phosphoryl and 3'-hydroxyl groups in double-stranded DNA using NAD as a coenzyme and as the energy source for the reaction. It is essential for DNA replication and repair of damaged DNA.</text>
</comment>
<dbReference type="Gene3D" id="1.10.150.20">
    <property type="entry name" value="5' to 3' exonuclease, C-terminal subdomain"/>
    <property type="match status" value="2"/>
</dbReference>
<reference evidence="14" key="1">
    <citation type="submission" date="2009-10" db="EMBL/GenBank/DDBJ databases">
        <title>Diversity of trophic interactions inside an arsenic-rich microbial ecosystem.</title>
        <authorList>
            <person name="Bertin P.N."/>
            <person name="Heinrich-Salmeron A."/>
            <person name="Pelletier E."/>
            <person name="Goulhen-Chollet F."/>
            <person name="Arsene-Ploetze F."/>
            <person name="Gallien S."/>
            <person name="Calteau A."/>
            <person name="Vallenet D."/>
            <person name="Casiot C."/>
            <person name="Chane-Woon-Ming B."/>
            <person name="Giloteaux L."/>
            <person name="Barakat M."/>
            <person name="Bonnefoy V."/>
            <person name="Bruneel O."/>
            <person name="Chandler M."/>
            <person name="Cleiss J."/>
            <person name="Duran R."/>
            <person name="Elbaz-Poulichet F."/>
            <person name="Fonknechten N."/>
            <person name="Lauga B."/>
            <person name="Mornico D."/>
            <person name="Ortet P."/>
            <person name="Schaeffer C."/>
            <person name="Siguier P."/>
            <person name="Alexander Thil Smith A."/>
            <person name="Van Dorsselaer A."/>
            <person name="Weissenbach J."/>
            <person name="Medigue C."/>
            <person name="Le Paslier D."/>
        </authorList>
    </citation>
    <scope>NUCLEOTIDE SEQUENCE</scope>
</reference>
<dbReference type="PANTHER" id="PTHR23389:SF9">
    <property type="entry name" value="DNA LIGASE"/>
    <property type="match status" value="1"/>
</dbReference>
<dbReference type="InterPro" id="IPR012340">
    <property type="entry name" value="NA-bd_OB-fold"/>
</dbReference>
<evidence type="ECO:0000256" key="5">
    <source>
        <dbReference type="ARBA" id="ARBA00022705"/>
    </source>
</evidence>
<keyword evidence="4 14" id="KW-0436">Ligase</keyword>
<dbReference type="SMART" id="SM00292">
    <property type="entry name" value="BRCT"/>
    <property type="match status" value="1"/>
</dbReference>
<evidence type="ECO:0000256" key="10">
    <source>
        <dbReference type="ARBA" id="ARBA00023027"/>
    </source>
</evidence>
<evidence type="ECO:0000256" key="3">
    <source>
        <dbReference type="ARBA" id="ARBA00012722"/>
    </source>
</evidence>
<dbReference type="FunFam" id="3.30.470.30:FF:000001">
    <property type="entry name" value="DNA ligase"/>
    <property type="match status" value="1"/>
</dbReference>
<dbReference type="CDD" id="cd00114">
    <property type="entry name" value="LIGANc"/>
    <property type="match status" value="1"/>
</dbReference>
<dbReference type="FunFam" id="1.10.287.610:FF:000002">
    <property type="entry name" value="DNA ligase"/>
    <property type="match status" value="1"/>
</dbReference>
<dbReference type="SUPFAM" id="SSF56091">
    <property type="entry name" value="DNA ligase/mRNA capping enzyme, catalytic domain"/>
    <property type="match status" value="1"/>
</dbReference>
<evidence type="ECO:0000256" key="8">
    <source>
        <dbReference type="ARBA" id="ARBA00022833"/>
    </source>
</evidence>
<keyword evidence="9" id="KW-0460">Magnesium</keyword>
<dbReference type="PANTHER" id="PTHR23389">
    <property type="entry name" value="CHROMOSOME TRANSMISSION FIDELITY FACTOR 18"/>
    <property type="match status" value="1"/>
</dbReference>
<evidence type="ECO:0000256" key="12">
    <source>
        <dbReference type="ARBA" id="ARBA00034005"/>
    </source>
</evidence>
<dbReference type="Gene3D" id="6.20.10.30">
    <property type="match status" value="1"/>
</dbReference>
<organism evidence="14">
    <name type="scientific">mine drainage metagenome</name>
    <dbReference type="NCBI Taxonomy" id="410659"/>
    <lineage>
        <taxon>unclassified sequences</taxon>
        <taxon>metagenomes</taxon>
        <taxon>ecological metagenomes</taxon>
    </lineage>
</organism>
<evidence type="ECO:0000256" key="1">
    <source>
        <dbReference type="ARBA" id="ARBA00001946"/>
    </source>
</evidence>
<dbReference type="Gene3D" id="3.40.50.10190">
    <property type="entry name" value="BRCT domain"/>
    <property type="match status" value="1"/>
</dbReference>
<protein>
    <recommendedName>
        <fullName evidence="3">DNA ligase (NAD(+))</fullName>
        <ecNumber evidence="3">6.5.1.2</ecNumber>
    </recommendedName>
</protein>
<dbReference type="InterPro" id="IPR018239">
    <property type="entry name" value="DNA_ligase_AS"/>
</dbReference>
<dbReference type="Pfam" id="PF03120">
    <property type="entry name" value="OB_DNA_ligase"/>
    <property type="match status" value="1"/>
</dbReference>
<comment type="cofactor">
    <cofactor evidence="1">
        <name>Mg(2+)</name>
        <dbReference type="ChEBI" id="CHEBI:18420"/>
    </cofactor>
</comment>
<dbReference type="Gene3D" id="2.40.50.140">
    <property type="entry name" value="Nucleic acid-binding proteins"/>
    <property type="match status" value="1"/>
</dbReference>
<sequence length="670" mass="73342">MTARERVDSLRAQLDEANYRYYVLDAPTIADARYDALMRELRELEEAHPELQSDLSPTRRVGAAPSTRFAPVEHGTPMLSLANAFSSEELRAFDERVRKLLGESEVGYICELKIDGLAVAVRYRDGAFVQGATRGDGRVGEEVTENLRVIPGVPLRLRERVSGPFEARGEIYLRRSDFNALNLRREREGAPRFANPRNAASGGLRQIDPLQTRERRLSFFAYTLVEPPSEIATQHAALERLRALGFPVNPNVRAAASIEEAVAFCEEWERRRDELDYEIDGVAIKVDRFDYQARLGTVARDPRWAVALKFKAREATTKLEDITVSVGRTGTLNPNAVLAPVEIGGITIRNATLHNEAYIASNDIRIGDTVIVVRAGDVIPRVVGPIRELRTGKERSFHLPTKCPVCGADVDRPEGEAMARCTNASCPAQLVERLRHFASRGAMDIEGLGDVLAEQLVSNGFVEEFADLYALDSTRLAAMDRLGAKSASNLVAAIAASKERGLTRLLVGLGIRYVGEQTAAILARDFRTMAALAEADEAVLQRSEGIGPEVAASVRLFFEQKRNRAALEALAAAGVAMEERGSAPVADSALKGKRFVLTGTLATMTRDEAKAALDHLGARTSESVSAKTDYLVAGAEAGSKLQRARELDVPVLDEETFCTMLTEARSPTTR</sequence>
<dbReference type="EC" id="6.5.1.2" evidence="3"/>
<evidence type="ECO:0000256" key="11">
    <source>
        <dbReference type="ARBA" id="ARBA00023204"/>
    </source>
</evidence>
<dbReference type="Pfam" id="PF14520">
    <property type="entry name" value="HHH_5"/>
    <property type="match status" value="1"/>
</dbReference>
<accession>E6PEP0</accession>
<dbReference type="GO" id="GO:0003911">
    <property type="term" value="F:DNA ligase (NAD+) activity"/>
    <property type="evidence" value="ECO:0007669"/>
    <property type="project" value="UniProtKB-EC"/>
</dbReference>
<name>E6PEP0_9ZZZZ</name>
<dbReference type="CDD" id="cd17748">
    <property type="entry name" value="BRCT_DNA_ligase_like"/>
    <property type="match status" value="1"/>
</dbReference>
<dbReference type="SMART" id="SM00532">
    <property type="entry name" value="LIGANc"/>
    <property type="match status" value="1"/>
</dbReference>
<proteinExistence type="inferred from homology"/>
<keyword evidence="8" id="KW-0862">Zinc</keyword>
<dbReference type="SUPFAM" id="SSF50249">
    <property type="entry name" value="Nucleic acid-binding proteins"/>
    <property type="match status" value="1"/>
</dbReference>
<dbReference type="GO" id="GO:0006281">
    <property type="term" value="P:DNA repair"/>
    <property type="evidence" value="ECO:0007669"/>
    <property type="project" value="UniProtKB-KW"/>
</dbReference>
<dbReference type="EMBL" id="CABL01000005">
    <property type="protein sequence ID" value="CBH74925.1"/>
    <property type="molecule type" value="Genomic_DNA"/>
</dbReference>
<comment type="catalytic activity">
    <reaction evidence="12">
        <text>NAD(+) + (deoxyribonucleotide)n-3'-hydroxyl + 5'-phospho-(deoxyribonucleotide)m = (deoxyribonucleotide)n+m + AMP + beta-nicotinamide D-nucleotide.</text>
        <dbReference type="EC" id="6.5.1.2"/>
    </reaction>
</comment>
<dbReference type="SUPFAM" id="SSF47781">
    <property type="entry name" value="RuvA domain 2-like"/>
    <property type="match status" value="1"/>
</dbReference>
<dbReference type="GO" id="GO:0006260">
    <property type="term" value="P:DNA replication"/>
    <property type="evidence" value="ECO:0007669"/>
    <property type="project" value="UniProtKB-KW"/>
</dbReference>
<keyword evidence="5" id="KW-0235">DNA replication</keyword>
<dbReference type="InterPro" id="IPR010994">
    <property type="entry name" value="RuvA_2-like"/>
</dbReference>
<dbReference type="Pfam" id="PF01653">
    <property type="entry name" value="DNA_ligase_aden"/>
    <property type="match status" value="1"/>
</dbReference>
<evidence type="ECO:0000256" key="2">
    <source>
        <dbReference type="ARBA" id="ARBA00004067"/>
    </source>
</evidence>
<evidence type="ECO:0000256" key="6">
    <source>
        <dbReference type="ARBA" id="ARBA00022723"/>
    </source>
</evidence>
<dbReference type="InterPro" id="IPR004149">
    <property type="entry name" value="Znf_DNAligase_C4"/>
</dbReference>
<dbReference type="GO" id="GO:0005829">
    <property type="term" value="C:cytosol"/>
    <property type="evidence" value="ECO:0007669"/>
    <property type="project" value="TreeGrafter"/>
</dbReference>
<keyword evidence="10" id="KW-0520">NAD</keyword>
<dbReference type="NCBIfam" id="TIGR00575">
    <property type="entry name" value="dnlj"/>
    <property type="match status" value="1"/>
</dbReference>
<dbReference type="InterPro" id="IPR036420">
    <property type="entry name" value="BRCT_dom_sf"/>
</dbReference>
<gene>
    <name evidence="14" type="primary">ligA</name>
    <name evidence="14" type="ORF">CARN1_0100</name>
</gene>
<dbReference type="InterPro" id="IPR001357">
    <property type="entry name" value="BRCT_dom"/>
</dbReference>
<dbReference type="GO" id="GO:0046872">
    <property type="term" value="F:metal ion binding"/>
    <property type="evidence" value="ECO:0007669"/>
    <property type="project" value="UniProtKB-KW"/>
</dbReference>
<feature type="domain" description="BRCT" evidence="13">
    <location>
        <begin position="585"/>
        <end position="655"/>
    </location>
</feature>
<dbReference type="InterPro" id="IPR013840">
    <property type="entry name" value="DNAligase_N"/>
</dbReference>
<dbReference type="Gene3D" id="3.30.470.30">
    <property type="entry name" value="DNA ligase/mRNA capping enzyme"/>
    <property type="match status" value="1"/>
</dbReference>
<keyword evidence="6" id="KW-0479">Metal-binding</keyword>
<evidence type="ECO:0000256" key="7">
    <source>
        <dbReference type="ARBA" id="ARBA00022763"/>
    </source>
</evidence>
<dbReference type="InterPro" id="IPR041663">
    <property type="entry name" value="DisA/LigA_HHH"/>
</dbReference>
<evidence type="ECO:0000256" key="9">
    <source>
        <dbReference type="ARBA" id="ARBA00022842"/>
    </source>
</evidence>
<dbReference type="PIRSF" id="PIRSF001604">
    <property type="entry name" value="LigA"/>
    <property type="match status" value="1"/>
</dbReference>
<dbReference type="Pfam" id="PF03119">
    <property type="entry name" value="DNA_ligase_ZBD"/>
    <property type="match status" value="1"/>
</dbReference>
<dbReference type="InterPro" id="IPR001679">
    <property type="entry name" value="DNA_ligase"/>
</dbReference>
<evidence type="ECO:0000259" key="13">
    <source>
        <dbReference type="PROSITE" id="PS50172"/>
    </source>
</evidence>
<dbReference type="SUPFAM" id="SSF52113">
    <property type="entry name" value="BRCT domain"/>
    <property type="match status" value="1"/>
</dbReference>
<dbReference type="Gene3D" id="1.10.287.610">
    <property type="entry name" value="Helix hairpin bin"/>
    <property type="match status" value="1"/>
</dbReference>
<keyword evidence="7" id="KW-0227">DNA damage</keyword>
<dbReference type="NCBIfam" id="NF005932">
    <property type="entry name" value="PRK07956.1"/>
    <property type="match status" value="1"/>
</dbReference>